<dbReference type="PROSITE" id="PS50887">
    <property type="entry name" value="GGDEF"/>
    <property type="match status" value="1"/>
</dbReference>
<dbReference type="EMBL" id="PKTG01000048">
    <property type="protein sequence ID" value="PLX18853.1"/>
    <property type="molecule type" value="Genomic_DNA"/>
</dbReference>
<dbReference type="PANTHER" id="PTHR46663:SF4">
    <property type="entry name" value="DIGUANYLATE CYCLASE DGCT-RELATED"/>
    <property type="match status" value="1"/>
</dbReference>
<evidence type="ECO:0000259" key="2">
    <source>
        <dbReference type="PROSITE" id="PS50112"/>
    </source>
</evidence>
<dbReference type="PROSITE" id="PS50112">
    <property type="entry name" value="PAS"/>
    <property type="match status" value="2"/>
</dbReference>
<dbReference type="PANTHER" id="PTHR46663">
    <property type="entry name" value="DIGUANYLATE CYCLASE DGCT-RELATED"/>
    <property type="match status" value="1"/>
</dbReference>
<dbReference type="InterPro" id="IPR001610">
    <property type="entry name" value="PAC"/>
</dbReference>
<dbReference type="Proteomes" id="UP000234857">
    <property type="component" value="Unassembled WGS sequence"/>
</dbReference>
<dbReference type="InterPro" id="IPR000014">
    <property type="entry name" value="PAS"/>
</dbReference>
<evidence type="ECO:0000259" key="3">
    <source>
        <dbReference type="PROSITE" id="PS50113"/>
    </source>
</evidence>
<comment type="caution">
    <text evidence="5">The sequence shown here is derived from an EMBL/GenBank/DDBJ whole genome shotgun (WGS) entry which is preliminary data.</text>
</comment>
<dbReference type="SMART" id="SM00091">
    <property type="entry name" value="PAS"/>
    <property type="match status" value="3"/>
</dbReference>
<protein>
    <recommendedName>
        <fullName evidence="7">Sensor domain-containing diguanylate cyclase</fullName>
    </recommendedName>
</protein>
<evidence type="ECO:0000313" key="6">
    <source>
        <dbReference type="Proteomes" id="UP000234857"/>
    </source>
</evidence>
<dbReference type="Pfam" id="PF00990">
    <property type="entry name" value="GGDEF"/>
    <property type="match status" value="1"/>
</dbReference>
<feature type="domain" description="PAS" evidence="2">
    <location>
        <begin position="124"/>
        <end position="194"/>
    </location>
</feature>
<dbReference type="CDD" id="cd00130">
    <property type="entry name" value="PAS"/>
    <property type="match status" value="2"/>
</dbReference>
<dbReference type="InterPro" id="IPR013655">
    <property type="entry name" value="PAS_fold_3"/>
</dbReference>
<dbReference type="FunFam" id="3.30.70.270:FF:000001">
    <property type="entry name" value="Diguanylate cyclase domain protein"/>
    <property type="match status" value="1"/>
</dbReference>
<dbReference type="SUPFAM" id="SSF55785">
    <property type="entry name" value="PYP-like sensor domain (PAS domain)"/>
    <property type="match status" value="3"/>
</dbReference>
<accession>A0A2N5ZJP4</accession>
<evidence type="ECO:0000313" key="5">
    <source>
        <dbReference type="EMBL" id="PLX18853.1"/>
    </source>
</evidence>
<dbReference type="InterPro" id="IPR000160">
    <property type="entry name" value="GGDEF_dom"/>
</dbReference>
<dbReference type="InterPro" id="IPR052163">
    <property type="entry name" value="DGC-Regulatory_Protein"/>
</dbReference>
<feature type="coiled-coil region" evidence="1">
    <location>
        <begin position="494"/>
        <end position="521"/>
    </location>
</feature>
<dbReference type="InterPro" id="IPR000700">
    <property type="entry name" value="PAS-assoc_C"/>
</dbReference>
<dbReference type="NCBIfam" id="TIGR00254">
    <property type="entry name" value="GGDEF"/>
    <property type="match status" value="1"/>
</dbReference>
<gene>
    <name evidence="5" type="ORF">C0601_03520</name>
</gene>
<dbReference type="NCBIfam" id="TIGR00229">
    <property type="entry name" value="sensory_box"/>
    <property type="match status" value="2"/>
</dbReference>
<dbReference type="PROSITE" id="PS50113">
    <property type="entry name" value="PAC"/>
    <property type="match status" value="2"/>
</dbReference>
<evidence type="ECO:0008006" key="7">
    <source>
        <dbReference type="Google" id="ProtNLM"/>
    </source>
</evidence>
<sequence length="685" mass="80966">MERINLNQVLKNTTFAYGFFSIVLDEKGAPIDFIIHDANERFNELTGYDISQVKDKKASEVFPGILLDDHDWLSDFSYTALSGKTKVVEAFSRYFDKWFRVEIICPLERHFVTFFSDISKEKYSTKSVENFFEVNLDLLCISDLEGHFIKLNKKWEDVLGYKEDELEGKLFLEFVHPEDKPSTISAFSDLSDTKKVFNFVNRYIRKDGDFRWIEWRSFIYGDRIYSSARDITQRINTEQENATLLMAVKQAAESVLITDLEANIEYVNPAFERLSGYRKEEVIGENARILKSGFQDPSVYKKMWETLDKDMIWEGEFKNKRKDGSIYIEEVKISPVFDSNGKKINYIAVKHDITQRRDAENNLRQSEELLDMFFRQSLDGFFFMMLPEPIKWDDSIDKDKAIDYVFKEQKITKINKAMLEQYRAKENDFIGLTPIDFFKHDVENGKRIWKDFFDKGKLHIDTREKRFDGSDMMIEGDYICIYDHRGYIKGHFGIQRDVTDLKETRRALEKSEQKFKELSMMDYLTSLYNRRHIFERIEELIERKNRFSETFSIAIIDLDHFKDVNDKYGHRAGDKVLRSIAKLLKSQVRKYDVVGRYGGEEFIILFPEINREEALPVMERIKGFAQEMKIVHENNEMFVTFSCGIADIEEIKNHKKRMDMIVEKADNRLYLAKENGRNKIVVEDK</sequence>
<dbReference type="Gene3D" id="3.30.70.270">
    <property type="match status" value="1"/>
</dbReference>
<feature type="domain" description="PAC" evidence="3">
    <location>
        <begin position="458"/>
        <end position="510"/>
    </location>
</feature>
<dbReference type="AlphaFoldDB" id="A0A2N5ZJP4"/>
<keyword evidence="1" id="KW-0175">Coiled coil</keyword>
<proteinExistence type="predicted"/>
<organism evidence="5 6">
    <name type="scientific">Muiribacterium halophilum</name>
    <dbReference type="NCBI Taxonomy" id="2053465"/>
    <lineage>
        <taxon>Bacteria</taxon>
        <taxon>Candidatus Muiribacteriota</taxon>
        <taxon>Candidatus Muiribacteriia</taxon>
        <taxon>Candidatus Muiribacteriales</taxon>
        <taxon>Candidatus Muiribacteriaceae</taxon>
        <taxon>Candidatus Muiribacterium</taxon>
    </lineage>
</organism>
<feature type="domain" description="PAC" evidence="3">
    <location>
        <begin position="313"/>
        <end position="365"/>
    </location>
</feature>
<feature type="domain" description="PAS" evidence="2">
    <location>
        <begin position="240"/>
        <end position="286"/>
    </location>
</feature>
<evidence type="ECO:0000256" key="1">
    <source>
        <dbReference type="SAM" id="Coils"/>
    </source>
</evidence>
<evidence type="ECO:0000259" key="4">
    <source>
        <dbReference type="PROSITE" id="PS50887"/>
    </source>
</evidence>
<dbReference type="CDD" id="cd01949">
    <property type="entry name" value="GGDEF"/>
    <property type="match status" value="1"/>
</dbReference>
<dbReference type="Gene3D" id="3.30.450.20">
    <property type="entry name" value="PAS domain"/>
    <property type="match status" value="4"/>
</dbReference>
<dbReference type="InterPro" id="IPR029787">
    <property type="entry name" value="Nucleotide_cyclase"/>
</dbReference>
<dbReference type="SMART" id="SM00086">
    <property type="entry name" value="PAC"/>
    <property type="match status" value="2"/>
</dbReference>
<name>A0A2N5ZJP4_MUIH1</name>
<dbReference type="Pfam" id="PF08447">
    <property type="entry name" value="PAS_3"/>
    <property type="match status" value="1"/>
</dbReference>
<dbReference type="Pfam" id="PF13426">
    <property type="entry name" value="PAS_9"/>
    <property type="match status" value="3"/>
</dbReference>
<dbReference type="InterPro" id="IPR043128">
    <property type="entry name" value="Rev_trsase/Diguanyl_cyclase"/>
</dbReference>
<dbReference type="InterPro" id="IPR035965">
    <property type="entry name" value="PAS-like_dom_sf"/>
</dbReference>
<dbReference type="SUPFAM" id="SSF55073">
    <property type="entry name" value="Nucleotide cyclase"/>
    <property type="match status" value="1"/>
</dbReference>
<dbReference type="SMART" id="SM00267">
    <property type="entry name" value="GGDEF"/>
    <property type="match status" value="1"/>
</dbReference>
<reference evidence="5 6" key="1">
    <citation type="submission" date="2017-11" db="EMBL/GenBank/DDBJ databases">
        <title>Genome-resolved metagenomics identifies genetic mobility, metabolic interactions, and unexpected diversity in perchlorate-reducing communities.</title>
        <authorList>
            <person name="Barnum T.P."/>
            <person name="Figueroa I.A."/>
            <person name="Carlstrom C.I."/>
            <person name="Lucas L.N."/>
            <person name="Engelbrektson A.L."/>
            <person name="Coates J.D."/>
        </authorList>
    </citation>
    <scope>NUCLEOTIDE SEQUENCE [LARGE SCALE GENOMIC DNA]</scope>
    <source>
        <strain evidence="5">BM706</strain>
    </source>
</reference>
<feature type="domain" description="GGDEF" evidence="4">
    <location>
        <begin position="549"/>
        <end position="685"/>
    </location>
</feature>